<keyword evidence="6" id="KW-1015">Disulfide bond</keyword>
<evidence type="ECO:0000256" key="2">
    <source>
        <dbReference type="ARBA" id="ARBA00005375"/>
    </source>
</evidence>
<keyword evidence="4" id="KW-0732">Signal</keyword>
<name>A0ABM1N1K5_NICVS</name>
<dbReference type="InterPro" id="IPR000560">
    <property type="entry name" value="His_Pase_clade-2"/>
</dbReference>
<reference evidence="9" key="1">
    <citation type="submission" date="2025-08" db="UniProtKB">
        <authorList>
            <consortium name="RefSeq"/>
        </authorList>
    </citation>
    <scope>IDENTIFICATION</scope>
    <source>
        <tissue evidence="9">Whole Larva</tissue>
    </source>
</reference>
<keyword evidence="8" id="KW-1185">Reference proteome</keyword>
<dbReference type="InterPro" id="IPR029033">
    <property type="entry name" value="His_PPase_superfam"/>
</dbReference>
<keyword evidence="5" id="KW-0378">Hydrolase</keyword>
<evidence type="ECO:0000256" key="4">
    <source>
        <dbReference type="ARBA" id="ARBA00022729"/>
    </source>
</evidence>
<accession>A0ABM1N1K5</accession>
<dbReference type="Proteomes" id="UP000695000">
    <property type="component" value="Unplaced"/>
</dbReference>
<proteinExistence type="inferred from homology"/>
<protein>
    <recommendedName>
        <fullName evidence="3">acid phosphatase</fullName>
        <ecNumber evidence="3">3.1.3.2</ecNumber>
    </recommendedName>
</protein>
<evidence type="ECO:0000256" key="1">
    <source>
        <dbReference type="ARBA" id="ARBA00000032"/>
    </source>
</evidence>
<evidence type="ECO:0000256" key="3">
    <source>
        <dbReference type="ARBA" id="ARBA00012646"/>
    </source>
</evidence>
<dbReference type="PANTHER" id="PTHR11567">
    <property type="entry name" value="ACID PHOSPHATASE-RELATED"/>
    <property type="match status" value="1"/>
</dbReference>
<dbReference type="SUPFAM" id="SSF53254">
    <property type="entry name" value="Phosphoglycerate mutase-like"/>
    <property type="match status" value="1"/>
</dbReference>
<dbReference type="RefSeq" id="XP_017780705.1">
    <property type="nucleotide sequence ID" value="XM_017925216.1"/>
</dbReference>
<gene>
    <name evidence="9" type="primary">LOC108565653</name>
</gene>
<evidence type="ECO:0000256" key="6">
    <source>
        <dbReference type="ARBA" id="ARBA00023157"/>
    </source>
</evidence>
<dbReference type="GeneID" id="108565653"/>
<evidence type="ECO:0000313" key="8">
    <source>
        <dbReference type="Proteomes" id="UP000695000"/>
    </source>
</evidence>
<dbReference type="CDD" id="cd07061">
    <property type="entry name" value="HP_HAP_like"/>
    <property type="match status" value="1"/>
</dbReference>
<dbReference type="Gene3D" id="3.40.50.1240">
    <property type="entry name" value="Phosphoglycerate mutase-like"/>
    <property type="match status" value="1"/>
</dbReference>
<evidence type="ECO:0000313" key="9">
    <source>
        <dbReference type="RefSeq" id="XP_017780705.1"/>
    </source>
</evidence>
<sequence length="336" mass="39145">MPLHYCQKAEDTLILAHVMTRHGHRTTDMDFMFPTYTFNESSFYPYGPGELTLKGKKEMVKVGKALRERYCDFLGACYQDGLVEAVSSEYKRTMMSIQSVLAGLFIPSNDCELKGNLSWQPVPFKYIPKFKDKFTAVHKSCPKVLEVQAKMDDDEKDLYKYISKHTGLNVTTSFHTFFLYWSLENLNDLGFEVPKWSIPIWKQLQEKHSTQFYIDLIEQNLKMLTGSLMVKIHEDSQKKIKNMFKPKMVIYSGHDINIVGLLGACGIFKRDVVNFGSYVIIELHKIEANYYVKVIYENYKFNKPEVMVLPKCSEFCEFEKFVAITKKVYPNENWCS</sequence>
<organism evidence="8 9">
    <name type="scientific">Nicrophorus vespilloides</name>
    <name type="common">Boreal carrion beetle</name>
    <dbReference type="NCBI Taxonomy" id="110193"/>
    <lineage>
        <taxon>Eukaryota</taxon>
        <taxon>Metazoa</taxon>
        <taxon>Ecdysozoa</taxon>
        <taxon>Arthropoda</taxon>
        <taxon>Hexapoda</taxon>
        <taxon>Insecta</taxon>
        <taxon>Pterygota</taxon>
        <taxon>Neoptera</taxon>
        <taxon>Endopterygota</taxon>
        <taxon>Coleoptera</taxon>
        <taxon>Polyphaga</taxon>
        <taxon>Staphyliniformia</taxon>
        <taxon>Silphidae</taxon>
        <taxon>Nicrophorinae</taxon>
        <taxon>Nicrophorus</taxon>
    </lineage>
</organism>
<comment type="similarity">
    <text evidence="2">Belongs to the histidine acid phosphatase family.</text>
</comment>
<dbReference type="Pfam" id="PF00328">
    <property type="entry name" value="His_Phos_2"/>
    <property type="match status" value="2"/>
</dbReference>
<dbReference type="EC" id="3.1.3.2" evidence="3"/>
<dbReference type="PANTHER" id="PTHR11567:SF211">
    <property type="entry name" value="PROSTATIC ACID PHOSPHATASE"/>
    <property type="match status" value="1"/>
</dbReference>
<evidence type="ECO:0000256" key="7">
    <source>
        <dbReference type="ARBA" id="ARBA00023180"/>
    </source>
</evidence>
<comment type="catalytic activity">
    <reaction evidence="1">
        <text>a phosphate monoester + H2O = an alcohol + phosphate</text>
        <dbReference type="Rhea" id="RHEA:15017"/>
        <dbReference type="ChEBI" id="CHEBI:15377"/>
        <dbReference type="ChEBI" id="CHEBI:30879"/>
        <dbReference type="ChEBI" id="CHEBI:43474"/>
        <dbReference type="ChEBI" id="CHEBI:67140"/>
        <dbReference type="EC" id="3.1.3.2"/>
    </reaction>
</comment>
<keyword evidence="7" id="KW-0325">Glycoprotein</keyword>
<dbReference type="InterPro" id="IPR050645">
    <property type="entry name" value="Histidine_acid_phosphatase"/>
</dbReference>
<evidence type="ECO:0000256" key="5">
    <source>
        <dbReference type="ARBA" id="ARBA00022801"/>
    </source>
</evidence>